<sequence>MYSLSKKQVEISWKIYFCCMKINKLLYLHIFFWAIYITGTVLVPYFVFHTKNTIFNITFFITSIICFYINYFIVVPKFFDVDKLYKSFFAFFLSVTAFVMVRYFAEEMFLPQFFGIRNYEKGISFGFYFFDNIFYSSTTIFISTTFWFFKYSIMAEEEKTKLIEAKKSAELQALKMQINPHFIFNSLNNIYSLVYQKSDQALPALEELSRLLRYSTKDLGEDTITLDKEIGYIDSLTALEKLRIKNPELLIIEKNINYPKLNISPMILVPFVENAFKHGNFRDKGFKMKISDENQILHFYLLNHKKERMKDMVSGIGIENVRKRLAILYSKKYELDIQDSETEFIVDLKINLRDE</sequence>
<dbReference type="InterPro" id="IPR050640">
    <property type="entry name" value="Bact_2-comp_sensor_kinase"/>
</dbReference>
<keyword evidence="4" id="KW-1185">Reference proteome</keyword>
<dbReference type="PANTHER" id="PTHR34220">
    <property type="entry name" value="SENSOR HISTIDINE KINASE YPDA"/>
    <property type="match status" value="1"/>
</dbReference>
<protein>
    <submittedName>
        <fullName evidence="3">Histidine kinase</fullName>
    </submittedName>
</protein>
<accession>A0ABY2FS89</accession>
<keyword evidence="3" id="KW-0418">Kinase</keyword>
<keyword evidence="1" id="KW-0472">Membrane</keyword>
<dbReference type="Proteomes" id="UP000295709">
    <property type="component" value="Unassembled WGS sequence"/>
</dbReference>
<gene>
    <name evidence="3" type="ORF">BCF50_3611</name>
</gene>
<keyword evidence="3" id="KW-0808">Transferase</keyword>
<feature type="transmembrane region" description="Helical" evidence="1">
    <location>
        <begin position="125"/>
        <end position="149"/>
    </location>
</feature>
<evidence type="ECO:0000313" key="4">
    <source>
        <dbReference type="Proteomes" id="UP000295709"/>
    </source>
</evidence>
<reference evidence="3 4" key="1">
    <citation type="submission" date="2019-03" db="EMBL/GenBank/DDBJ databases">
        <title>Genomic Encyclopedia of Archaeal and Bacterial Type Strains, Phase II (KMG-II): from individual species to whole genera.</title>
        <authorList>
            <person name="Goeker M."/>
        </authorList>
    </citation>
    <scope>NUCLEOTIDE SEQUENCE [LARGE SCALE GENOMIC DNA]</scope>
    <source>
        <strain evidence="3 4">DSM 15235</strain>
    </source>
</reference>
<feature type="domain" description="Signal transduction histidine kinase internal region" evidence="2">
    <location>
        <begin position="169"/>
        <end position="246"/>
    </location>
</feature>
<dbReference type="PANTHER" id="PTHR34220:SF7">
    <property type="entry name" value="SENSOR HISTIDINE KINASE YPDA"/>
    <property type="match status" value="1"/>
</dbReference>
<name>A0ABY2FS89_9FLAO</name>
<proteinExistence type="predicted"/>
<dbReference type="GO" id="GO:0016301">
    <property type="term" value="F:kinase activity"/>
    <property type="evidence" value="ECO:0007669"/>
    <property type="project" value="UniProtKB-KW"/>
</dbReference>
<feature type="transmembrane region" description="Helical" evidence="1">
    <location>
        <begin position="25"/>
        <end position="48"/>
    </location>
</feature>
<feature type="transmembrane region" description="Helical" evidence="1">
    <location>
        <begin position="87"/>
        <end position="105"/>
    </location>
</feature>
<evidence type="ECO:0000259" key="2">
    <source>
        <dbReference type="Pfam" id="PF06580"/>
    </source>
</evidence>
<feature type="transmembrane region" description="Helical" evidence="1">
    <location>
        <begin position="54"/>
        <end position="75"/>
    </location>
</feature>
<evidence type="ECO:0000313" key="3">
    <source>
        <dbReference type="EMBL" id="TDX89896.1"/>
    </source>
</evidence>
<comment type="caution">
    <text evidence="3">The sequence shown here is derived from an EMBL/GenBank/DDBJ whole genome shotgun (WGS) entry which is preliminary data.</text>
</comment>
<dbReference type="Pfam" id="PF06580">
    <property type="entry name" value="His_kinase"/>
    <property type="match status" value="1"/>
</dbReference>
<dbReference type="EMBL" id="SOQW01000006">
    <property type="protein sequence ID" value="TDX89896.1"/>
    <property type="molecule type" value="Genomic_DNA"/>
</dbReference>
<evidence type="ECO:0000256" key="1">
    <source>
        <dbReference type="SAM" id="Phobius"/>
    </source>
</evidence>
<dbReference type="InterPro" id="IPR010559">
    <property type="entry name" value="Sig_transdc_His_kin_internal"/>
</dbReference>
<keyword evidence="1" id="KW-1133">Transmembrane helix</keyword>
<organism evidence="3 4">
    <name type="scientific">Chryseobacterium daecheongense</name>
    <dbReference type="NCBI Taxonomy" id="192389"/>
    <lineage>
        <taxon>Bacteria</taxon>
        <taxon>Pseudomonadati</taxon>
        <taxon>Bacteroidota</taxon>
        <taxon>Flavobacteriia</taxon>
        <taxon>Flavobacteriales</taxon>
        <taxon>Weeksellaceae</taxon>
        <taxon>Chryseobacterium group</taxon>
        <taxon>Chryseobacterium</taxon>
    </lineage>
</organism>
<keyword evidence="1" id="KW-0812">Transmembrane</keyword>